<dbReference type="AlphaFoldDB" id="A0A367CF26"/>
<dbReference type="EMBL" id="LEPB01000004">
    <property type="protein sequence ID" value="RCA11076.1"/>
    <property type="molecule type" value="Genomic_DNA"/>
</dbReference>
<proteinExistence type="predicted"/>
<organism evidence="1 2">
    <name type="scientific">Enterococcus durans</name>
    <dbReference type="NCBI Taxonomy" id="53345"/>
    <lineage>
        <taxon>Bacteria</taxon>
        <taxon>Bacillati</taxon>
        <taxon>Bacillota</taxon>
        <taxon>Bacilli</taxon>
        <taxon>Lactobacillales</taxon>
        <taxon>Enterococcaceae</taxon>
        <taxon>Enterococcus</taxon>
    </lineage>
</organism>
<comment type="caution">
    <text evidence="1">The sequence shown here is derived from an EMBL/GenBank/DDBJ whole genome shotgun (WGS) entry which is preliminary data.</text>
</comment>
<name>A0A367CF26_9ENTE</name>
<evidence type="ECO:0000313" key="2">
    <source>
        <dbReference type="Proteomes" id="UP000252797"/>
    </source>
</evidence>
<gene>
    <name evidence="1" type="ORF">EA71_01831</name>
</gene>
<protein>
    <submittedName>
        <fullName evidence="1">Uncharacterized protein</fullName>
    </submittedName>
</protein>
<sequence>MITIMDYPEYKKKYPKKIYVRVVCVSGSVSFRKYEGRVSRCEATVEWI</sequence>
<accession>A0A367CF26</accession>
<evidence type="ECO:0000313" key="1">
    <source>
        <dbReference type="EMBL" id="RCA11076.1"/>
    </source>
</evidence>
<reference evidence="1 2" key="1">
    <citation type="submission" date="2015-06" db="EMBL/GenBank/DDBJ databases">
        <title>The Genome Sequence of Enterococcus durans 4EA1.</title>
        <authorList>
            <consortium name="The Broad Institute Genomics Platform"/>
            <consortium name="The Broad Institute Genome Sequencing Center for Infectious Disease"/>
            <person name="Earl A.M."/>
            <person name="Van Tyne D."/>
            <person name="Lebreton F."/>
            <person name="Saavedra J.T."/>
            <person name="Gilmore M.S."/>
            <person name="Manson Mcguire A."/>
            <person name="Clock S."/>
            <person name="Crupain M."/>
            <person name="Rangan U."/>
            <person name="Young S."/>
            <person name="Abouelleil A."/>
            <person name="Cao P."/>
            <person name="Chapman S.B."/>
            <person name="Griggs A."/>
            <person name="Priest M."/>
            <person name="Shea T."/>
            <person name="Wortman J."/>
            <person name="Nusbaum C."/>
            <person name="Birren B."/>
        </authorList>
    </citation>
    <scope>NUCLEOTIDE SEQUENCE [LARGE SCALE GENOMIC DNA]</scope>
    <source>
        <strain evidence="1 2">4EA1</strain>
    </source>
</reference>
<dbReference type="Proteomes" id="UP000252797">
    <property type="component" value="Unassembled WGS sequence"/>
</dbReference>